<evidence type="ECO:0000313" key="2">
    <source>
        <dbReference type="Proteomes" id="UP000247409"/>
    </source>
</evidence>
<proteinExistence type="predicted"/>
<dbReference type="AlphaFoldDB" id="A0A2V3IP37"/>
<reference evidence="1 2" key="1">
    <citation type="journal article" date="2018" name="Mol. Biol. Evol.">
        <title>Analysis of the draft genome of the red seaweed Gracilariopsis chorda provides insights into genome size evolution in Rhodophyta.</title>
        <authorList>
            <person name="Lee J."/>
            <person name="Yang E.C."/>
            <person name="Graf L."/>
            <person name="Yang J.H."/>
            <person name="Qiu H."/>
            <person name="Zel Zion U."/>
            <person name="Chan C.X."/>
            <person name="Stephens T.G."/>
            <person name="Weber A.P.M."/>
            <person name="Boo G.H."/>
            <person name="Boo S.M."/>
            <person name="Kim K.M."/>
            <person name="Shin Y."/>
            <person name="Jung M."/>
            <person name="Lee S.J."/>
            <person name="Yim H.S."/>
            <person name="Lee J.H."/>
            <person name="Bhattacharya D."/>
            <person name="Yoon H.S."/>
        </authorList>
    </citation>
    <scope>NUCLEOTIDE SEQUENCE [LARGE SCALE GENOMIC DNA]</scope>
    <source>
        <strain evidence="1 2">SKKU-2015</strain>
        <tissue evidence="1">Whole body</tissue>
    </source>
</reference>
<comment type="caution">
    <text evidence="1">The sequence shown here is derived from an EMBL/GenBank/DDBJ whole genome shotgun (WGS) entry which is preliminary data.</text>
</comment>
<gene>
    <name evidence="1" type="ORF">BWQ96_07337</name>
</gene>
<evidence type="ECO:0000313" key="1">
    <source>
        <dbReference type="EMBL" id="PXF42890.1"/>
    </source>
</evidence>
<protein>
    <submittedName>
        <fullName evidence="1">Uncharacterized protein</fullName>
    </submittedName>
</protein>
<name>A0A2V3IP37_9FLOR</name>
<organism evidence="1 2">
    <name type="scientific">Gracilariopsis chorda</name>
    <dbReference type="NCBI Taxonomy" id="448386"/>
    <lineage>
        <taxon>Eukaryota</taxon>
        <taxon>Rhodophyta</taxon>
        <taxon>Florideophyceae</taxon>
        <taxon>Rhodymeniophycidae</taxon>
        <taxon>Gracilariales</taxon>
        <taxon>Gracilariaceae</taxon>
        <taxon>Gracilariopsis</taxon>
    </lineage>
</organism>
<keyword evidence="2" id="KW-1185">Reference proteome</keyword>
<dbReference type="EMBL" id="NBIV01000145">
    <property type="protein sequence ID" value="PXF42890.1"/>
    <property type="molecule type" value="Genomic_DNA"/>
</dbReference>
<dbReference type="Proteomes" id="UP000247409">
    <property type="component" value="Unassembled WGS sequence"/>
</dbReference>
<sequence>MPSYNKVKASIRIVLPEYCKYLYVQEQSCLLTSEHMHIPS</sequence>
<accession>A0A2V3IP37</accession>